<dbReference type="InterPro" id="IPR001005">
    <property type="entry name" value="SANT/Myb"/>
</dbReference>
<dbReference type="InterPro" id="IPR044636">
    <property type="entry name" value="RADIALIS-like"/>
</dbReference>
<dbReference type="Gene3D" id="1.10.10.60">
    <property type="entry name" value="Homeodomain-like"/>
    <property type="match status" value="1"/>
</dbReference>
<keyword evidence="8" id="KW-1185">Reference proteome</keyword>
<evidence type="ECO:0000313" key="8">
    <source>
        <dbReference type="Proteomes" id="UP000289340"/>
    </source>
</evidence>
<evidence type="ECO:0000256" key="1">
    <source>
        <dbReference type="ARBA" id="ARBA00004123"/>
    </source>
</evidence>
<sequence length="107" mass="12738">MKVRNPMASKSLNNNNHKEHFIPPWTRLQNKQFEKALVLFDEHTPDRWQNIAKEVGNKSVEEVERHYAILLEDLGRIESGRVPIPDYKFSENMNDHAERHPKYFNLN</sequence>
<comment type="caution">
    <text evidence="7">The sequence shown here is derived from an EMBL/GenBank/DDBJ whole genome shotgun (WGS) entry which is preliminary data.</text>
</comment>
<keyword evidence="4" id="KW-0539">Nucleus</keyword>
<reference evidence="7 8" key="1">
    <citation type="submission" date="2018-09" db="EMBL/GenBank/DDBJ databases">
        <title>A high-quality reference genome of wild soybean provides a powerful tool to mine soybean genomes.</title>
        <authorList>
            <person name="Xie M."/>
            <person name="Chung C.Y.L."/>
            <person name="Li M.-W."/>
            <person name="Wong F.-L."/>
            <person name="Chan T.-F."/>
            <person name="Lam H.-M."/>
        </authorList>
    </citation>
    <scope>NUCLEOTIDE SEQUENCE [LARGE SCALE GENOMIC DNA]</scope>
    <source>
        <strain evidence="8">cv. W05</strain>
        <tissue evidence="7">Hypocotyl of etiolated seedlings</tissue>
    </source>
</reference>
<keyword evidence="3" id="KW-0804">Transcription</keyword>
<dbReference type="SMR" id="A0A445HH34"/>
<dbReference type="GO" id="GO:0003700">
    <property type="term" value="F:DNA-binding transcription factor activity"/>
    <property type="evidence" value="ECO:0007669"/>
    <property type="project" value="InterPro"/>
</dbReference>
<dbReference type="CDD" id="cd00167">
    <property type="entry name" value="SANT"/>
    <property type="match status" value="1"/>
</dbReference>
<evidence type="ECO:0000256" key="3">
    <source>
        <dbReference type="ARBA" id="ARBA00023163"/>
    </source>
</evidence>
<dbReference type="GO" id="GO:0005634">
    <property type="term" value="C:nucleus"/>
    <property type="evidence" value="ECO:0007669"/>
    <property type="project" value="UniProtKB-SubCell"/>
</dbReference>
<evidence type="ECO:0000259" key="6">
    <source>
        <dbReference type="SMART" id="SM00717"/>
    </source>
</evidence>
<proteinExistence type="predicted"/>
<dbReference type="SMART" id="SM00717">
    <property type="entry name" value="SANT"/>
    <property type="match status" value="1"/>
</dbReference>
<comment type="subcellular location">
    <subcellularLocation>
        <location evidence="1">Nucleus</location>
    </subcellularLocation>
</comment>
<dbReference type="AlphaFoldDB" id="A0A445HH34"/>
<dbReference type="EMBL" id="QZWG01000013">
    <property type="protein sequence ID" value="RZB72851.1"/>
    <property type="molecule type" value="Genomic_DNA"/>
</dbReference>
<dbReference type="PANTHER" id="PTHR43952">
    <property type="entry name" value="MYB FAMILY TRANSCRIPTION FACTOR-RELATED"/>
    <property type="match status" value="1"/>
</dbReference>
<evidence type="ECO:0000256" key="2">
    <source>
        <dbReference type="ARBA" id="ARBA00023015"/>
    </source>
</evidence>
<protein>
    <submittedName>
        <fullName evidence="7">Protein RADIALIS-like 6</fullName>
    </submittedName>
</protein>
<evidence type="ECO:0000256" key="4">
    <source>
        <dbReference type="ARBA" id="ARBA00023242"/>
    </source>
</evidence>
<accession>A0A445HH34</accession>
<organism evidence="7 8">
    <name type="scientific">Glycine soja</name>
    <name type="common">Wild soybean</name>
    <dbReference type="NCBI Taxonomy" id="3848"/>
    <lineage>
        <taxon>Eukaryota</taxon>
        <taxon>Viridiplantae</taxon>
        <taxon>Streptophyta</taxon>
        <taxon>Embryophyta</taxon>
        <taxon>Tracheophyta</taxon>
        <taxon>Spermatophyta</taxon>
        <taxon>Magnoliopsida</taxon>
        <taxon>eudicotyledons</taxon>
        <taxon>Gunneridae</taxon>
        <taxon>Pentapetalae</taxon>
        <taxon>rosids</taxon>
        <taxon>fabids</taxon>
        <taxon>Fabales</taxon>
        <taxon>Fabaceae</taxon>
        <taxon>Papilionoideae</taxon>
        <taxon>50 kb inversion clade</taxon>
        <taxon>NPAAA clade</taxon>
        <taxon>indigoferoid/millettioid clade</taxon>
        <taxon>Phaseoleae</taxon>
        <taxon>Glycine</taxon>
        <taxon>Glycine subgen. Soja</taxon>
    </lineage>
</organism>
<dbReference type="PANTHER" id="PTHR43952:SF75">
    <property type="entry name" value="PROTEIN RADIALIS-LIKE 6"/>
    <property type="match status" value="1"/>
</dbReference>
<name>A0A445HH34_GLYSO</name>
<evidence type="ECO:0000313" key="7">
    <source>
        <dbReference type="EMBL" id="RZB72851.1"/>
    </source>
</evidence>
<dbReference type="SUPFAM" id="SSF46689">
    <property type="entry name" value="Homeodomain-like"/>
    <property type="match status" value="1"/>
</dbReference>
<feature type="domain" description="Myb-like" evidence="6">
    <location>
        <begin position="21"/>
        <end position="73"/>
    </location>
</feature>
<dbReference type="InterPro" id="IPR009057">
    <property type="entry name" value="Homeodomain-like_sf"/>
</dbReference>
<dbReference type="Pfam" id="PF23082">
    <property type="entry name" value="Myb_DNA-binding_2"/>
    <property type="match status" value="1"/>
</dbReference>
<dbReference type="FunFam" id="1.10.10.60:FF:000154">
    <property type="entry name" value="Transcription factor SRM1"/>
    <property type="match status" value="1"/>
</dbReference>
<evidence type="ECO:0000256" key="5">
    <source>
        <dbReference type="SAM" id="MobiDB-lite"/>
    </source>
</evidence>
<feature type="region of interest" description="Disordered" evidence="5">
    <location>
        <begin position="1"/>
        <end position="20"/>
    </location>
</feature>
<gene>
    <name evidence="7" type="ORF">D0Y65_036885</name>
</gene>
<dbReference type="Proteomes" id="UP000289340">
    <property type="component" value="Chromosome 13"/>
</dbReference>
<keyword evidence="2" id="KW-0805">Transcription regulation</keyword>